<keyword evidence="3" id="KW-1185">Reference proteome</keyword>
<dbReference type="Proteomes" id="UP000318242">
    <property type="component" value="Unassembled WGS sequence"/>
</dbReference>
<dbReference type="SUPFAM" id="SSF46955">
    <property type="entry name" value="Putative DNA-binding domain"/>
    <property type="match status" value="1"/>
</dbReference>
<name>A0A4Y3ILK1_9VIBR</name>
<organism evidence="2 3">
    <name type="scientific">Vibrio comitans NBRC 102076</name>
    <dbReference type="NCBI Taxonomy" id="1219078"/>
    <lineage>
        <taxon>Bacteria</taxon>
        <taxon>Pseudomonadati</taxon>
        <taxon>Pseudomonadota</taxon>
        <taxon>Gammaproteobacteria</taxon>
        <taxon>Vibrionales</taxon>
        <taxon>Vibrionaceae</taxon>
        <taxon>Vibrio</taxon>
    </lineage>
</organism>
<evidence type="ECO:0000313" key="3">
    <source>
        <dbReference type="Proteomes" id="UP000318242"/>
    </source>
</evidence>
<evidence type="ECO:0000259" key="1">
    <source>
        <dbReference type="Pfam" id="PF12728"/>
    </source>
</evidence>
<dbReference type="EMBL" id="BJLH01000006">
    <property type="protein sequence ID" value="GEA60373.1"/>
    <property type="molecule type" value="Genomic_DNA"/>
</dbReference>
<feature type="domain" description="Helix-turn-helix" evidence="1">
    <location>
        <begin position="16"/>
        <end position="62"/>
    </location>
</feature>
<dbReference type="RefSeq" id="WP_141270812.1">
    <property type="nucleotide sequence ID" value="NZ_BJLH01000006.1"/>
</dbReference>
<dbReference type="AlphaFoldDB" id="A0A4Y3ILK1"/>
<comment type="caution">
    <text evidence="2">The sequence shown here is derived from an EMBL/GenBank/DDBJ whole genome shotgun (WGS) entry which is preliminary data.</text>
</comment>
<gene>
    <name evidence="2" type="ORF">VCO01S_15660</name>
</gene>
<dbReference type="OrthoDB" id="5609458at2"/>
<protein>
    <recommendedName>
        <fullName evidence="1">Helix-turn-helix domain-containing protein</fullName>
    </recommendedName>
</protein>
<dbReference type="Pfam" id="PF12728">
    <property type="entry name" value="HTH_17"/>
    <property type="match status" value="1"/>
</dbReference>
<dbReference type="InterPro" id="IPR041657">
    <property type="entry name" value="HTH_17"/>
</dbReference>
<evidence type="ECO:0000313" key="2">
    <source>
        <dbReference type="EMBL" id="GEA60373.1"/>
    </source>
</evidence>
<accession>A0A4Y3ILK1</accession>
<proteinExistence type="predicted"/>
<reference evidence="2 3" key="1">
    <citation type="submission" date="2019-06" db="EMBL/GenBank/DDBJ databases">
        <title>Whole genome shotgun sequence of Vibrio comitans NBRC 102076.</title>
        <authorList>
            <person name="Hosoyama A."/>
            <person name="Uohara A."/>
            <person name="Ohji S."/>
            <person name="Ichikawa N."/>
        </authorList>
    </citation>
    <scope>NUCLEOTIDE SEQUENCE [LARGE SCALE GENOMIC DNA]</scope>
    <source>
        <strain evidence="2 3">NBRC 102076</strain>
    </source>
</reference>
<dbReference type="InterPro" id="IPR009061">
    <property type="entry name" value="DNA-bd_dom_put_sf"/>
</dbReference>
<sequence>MNKTYSWEDKMYLLRKEVAQILRVSSGTLANWASEGRGPYFCRMEGKVCYPTSQLKAYLQKHNLG</sequence>